<dbReference type="CDD" id="cd16461">
    <property type="entry name" value="RING-H2_EL5-like"/>
    <property type="match status" value="1"/>
</dbReference>
<evidence type="ECO:0000256" key="3">
    <source>
        <dbReference type="ARBA" id="ARBA00004906"/>
    </source>
</evidence>
<evidence type="ECO:0000256" key="4">
    <source>
        <dbReference type="ARBA" id="ARBA00012483"/>
    </source>
</evidence>
<dbReference type="EC" id="2.3.2.27" evidence="4"/>
<dbReference type="SMART" id="SM00184">
    <property type="entry name" value="RING"/>
    <property type="match status" value="1"/>
</dbReference>
<dbReference type="PROSITE" id="PS50089">
    <property type="entry name" value="ZF_RING_2"/>
    <property type="match status" value="1"/>
</dbReference>
<dbReference type="GO" id="GO:0008270">
    <property type="term" value="F:zinc ion binding"/>
    <property type="evidence" value="ECO:0007669"/>
    <property type="project" value="UniProtKB-KW"/>
</dbReference>
<gene>
    <name evidence="16" type="ORF">GOP47_0009841</name>
</gene>
<evidence type="ECO:0000256" key="9">
    <source>
        <dbReference type="ARBA" id="ARBA00022786"/>
    </source>
</evidence>
<dbReference type="GO" id="GO:0016020">
    <property type="term" value="C:membrane"/>
    <property type="evidence" value="ECO:0007669"/>
    <property type="project" value="UniProtKB-SubCell"/>
</dbReference>
<organism evidence="16 17">
    <name type="scientific">Adiantum capillus-veneris</name>
    <name type="common">Maidenhair fern</name>
    <dbReference type="NCBI Taxonomy" id="13818"/>
    <lineage>
        <taxon>Eukaryota</taxon>
        <taxon>Viridiplantae</taxon>
        <taxon>Streptophyta</taxon>
        <taxon>Embryophyta</taxon>
        <taxon>Tracheophyta</taxon>
        <taxon>Polypodiopsida</taxon>
        <taxon>Polypodiidae</taxon>
        <taxon>Polypodiales</taxon>
        <taxon>Pteridineae</taxon>
        <taxon>Pteridaceae</taxon>
        <taxon>Vittarioideae</taxon>
        <taxon>Adiantum</taxon>
    </lineage>
</organism>
<comment type="similarity">
    <text evidence="13">Belongs to the RING-type zinc finger family. ATL subfamily.</text>
</comment>
<evidence type="ECO:0000256" key="2">
    <source>
        <dbReference type="ARBA" id="ARBA00004167"/>
    </source>
</evidence>
<evidence type="ECO:0000259" key="15">
    <source>
        <dbReference type="PROSITE" id="PS50089"/>
    </source>
</evidence>
<dbReference type="FunFam" id="3.30.40.10:FF:000187">
    <property type="entry name" value="E3 ubiquitin-protein ligase ATL6"/>
    <property type="match status" value="1"/>
</dbReference>
<evidence type="ECO:0000256" key="8">
    <source>
        <dbReference type="ARBA" id="ARBA00022771"/>
    </source>
</evidence>
<evidence type="ECO:0000256" key="6">
    <source>
        <dbReference type="ARBA" id="ARBA00022692"/>
    </source>
</evidence>
<evidence type="ECO:0000256" key="12">
    <source>
        <dbReference type="ARBA" id="ARBA00023136"/>
    </source>
</evidence>
<dbReference type="EMBL" id="JABFUD020000009">
    <property type="protein sequence ID" value="KAI5075765.1"/>
    <property type="molecule type" value="Genomic_DNA"/>
</dbReference>
<protein>
    <recommendedName>
        <fullName evidence="4">RING-type E3 ubiquitin transferase</fullName>
        <ecNumber evidence="4">2.3.2.27</ecNumber>
    </recommendedName>
</protein>
<evidence type="ECO:0000256" key="11">
    <source>
        <dbReference type="ARBA" id="ARBA00022989"/>
    </source>
</evidence>
<comment type="caution">
    <text evidence="16">The sequence shown here is derived from an EMBL/GenBank/DDBJ whole genome shotgun (WGS) entry which is preliminary data.</text>
</comment>
<dbReference type="PANTHER" id="PTHR45768:SF18">
    <property type="entry name" value="RING-H2 FINGER PROTEIN ATL47-RELATED"/>
    <property type="match status" value="1"/>
</dbReference>
<reference evidence="16" key="1">
    <citation type="submission" date="2021-01" db="EMBL/GenBank/DDBJ databases">
        <title>Adiantum capillus-veneris genome.</title>
        <authorList>
            <person name="Fang Y."/>
            <person name="Liao Q."/>
        </authorList>
    </citation>
    <scope>NUCLEOTIDE SEQUENCE</scope>
    <source>
        <strain evidence="16">H3</strain>
        <tissue evidence="16">Leaf</tissue>
    </source>
</reference>
<evidence type="ECO:0000256" key="5">
    <source>
        <dbReference type="ARBA" id="ARBA00022679"/>
    </source>
</evidence>
<dbReference type="Pfam" id="PF13639">
    <property type="entry name" value="zf-RING_2"/>
    <property type="match status" value="1"/>
</dbReference>
<dbReference type="GO" id="GO:0061630">
    <property type="term" value="F:ubiquitin protein ligase activity"/>
    <property type="evidence" value="ECO:0007669"/>
    <property type="project" value="UniProtKB-EC"/>
</dbReference>
<comment type="pathway">
    <text evidence="3">Protein modification; protein ubiquitination.</text>
</comment>
<proteinExistence type="inferred from homology"/>
<evidence type="ECO:0000256" key="14">
    <source>
        <dbReference type="PROSITE-ProRule" id="PRU00175"/>
    </source>
</evidence>
<dbReference type="InterPro" id="IPR001841">
    <property type="entry name" value="Znf_RING"/>
</dbReference>
<comment type="catalytic activity">
    <reaction evidence="1">
        <text>S-ubiquitinyl-[E2 ubiquitin-conjugating enzyme]-L-cysteine + [acceptor protein]-L-lysine = [E2 ubiquitin-conjugating enzyme]-L-cysteine + N(6)-ubiquitinyl-[acceptor protein]-L-lysine.</text>
        <dbReference type="EC" id="2.3.2.27"/>
    </reaction>
</comment>
<dbReference type="Gene3D" id="3.30.40.10">
    <property type="entry name" value="Zinc/RING finger domain, C3HC4 (zinc finger)"/>
    <property type="match status" value="1"/>
</dbReference>
<accession>A0A9D4UX13</accession>
<keyword evidence="9" id="KW-0833">Ubl conjugation pathway</keyword>
<sequence length="188" mass="20462">MERRANRIVKAVVLLAGILVGVFLLLWLLLCLATCFSNYLRRLVLAMNDEAASADATDDDEQQQPTPHDDQLDKAFIDKLPLVEYHAEQITGKHEGSAIGIRTLAIECGVCLAEFQEREALRLLPTCQHCFHPTCIATWLSSHSTCPLCRRSLAASPAAAPPPHIAAGPRLFSVVNLNDIGGSPLARA</sequence>
<evidence type="ECO:0000313" key="16">
    <source>
        <dbReference type="EMBL" id="KAI5075765.1"/>
    </source>
</evidence>
<evidence type="ECO:0000256" key="10">
    <source>
        <dbReference type="ARBA" id="ARBA00022833"/>
    </source>
</evidence>
<keyword evidence="12" id="KW-0472">Membrane</keyword>
<evidence type="ECO:0000256" key="7">
    <source>
        <dbReference type="ARBA" id="ARBA00022723"/>
    </source>
</evidence>
<dbReference type="PANTHER" id="PTHR45768">
    <property type="entry name" value="E3 UBIQUITIN-PROTEIN LIGASE RNF13-LIKE"/>
    <property type="match status" value="1"/>
</dbReference>
<keyword evidence="8 14" id="KW-0863">Zinc-finger</keyword>
<dbReference type="AlphaFoldDB" id="A0A9D4UX13"/>
<keyword evidence="5" id="KW-0808">Transferase</keyword>
<dbReference type="OrthoDB" id="8062037at2759"/>
<evidence type="ECO:0000313" key="17">
    <source>
        <dbReference type="Proteomes" id="UP000886520"/>
    </source>
</evidence>
<keyword evidence="10" id="KW-0862">Zinc</keyword>
<dbReference type="InterPro" id="IPR013083">
    <property type="entry name" value="Znf_RING/FYVE/PHD"/>
</dbReference>
<keyword evidence="17" id="KW-1185">Reference proteome</keyword>
<name>A0A9D4UX13_ADICA</name>
<keyword evidence="11" id="KW-1133">Transmembrane helix</keyword>
<evidence type="ECO:0000256" key="13">
    <source>
        <dbReference type="ARBA" id="ARBA00024209"/>
    </source>
</evidence>
<keyword evidence="7" id="KW-0479">Metal-binding</keyword>
<keyword evidence="6" id="KW-0812">Transmembrane</keyword>
<dbReference type="Proteomes" id="UP000886520">
    <property type="component" value="Chromosome 9"/>
</dbReference>
<feature type="domain" description="RING-type" evidence="15">
    <location>
        <begin position="108"/>
        <end position="150"/>
    </location>
</feature>
<evidence type="ECO:0000256" key="1">
    <source>
        <dbReference type="ARBA" id="ARBA00000900"/>
    </source>
</evidence>
<comment type="subcellular location">
    <subcellularLocation>
        <location evidence="2">Membrane</location>
        <topology evidence="2">Single-pass membrane protein</topology>
    </subcellularLocation>
</comment>
<dbReference type="SUPFAM" id="SSF57850">
    <property type="entry name" value="RING/U-box"/>
    <property type="match status" value="1"/>
</dbReference>